<protein>
    <submittedName>
        <fullName evidence="1">Uncharacterized protein</fullName>
    </submittedName>
</protein>
<reference evidence="1 2" key="1">
    <citation type="submission" date="2017-11" db="EMBL/GenBank/DDBJ databases">
        <title>Genome sequence of Pantoea cypripedii NE1.</title>
        <authorList>
            <person name="Nascimento F.X."/>
        </authorList>
    </citation>
    <scope>NUCLEOTIDE SEQUENCE [LARGE SCALE GENOMIC DNA]</scope>
    <source>
        <strain evidence="1 2">NE1</strain>
        <plasmid evidence="2">pne1b</plasmid>
    </source>
</reference>
<proteinExistence type="predicted"/>
<evidence type="ECO:0000313" key="1">
    <source>
        <dbReference type="EMBL" id="QGY32483.1"/>
    </source>
</evidence>
<sequence length="60" mass="7095">MKNHRKDAGHIHDLRALLNDESQTEVRFEKNYFKNNLERDIAASSKTGKKMTRIVEKQPR</sequence>
<accession>A0A6B9G9E7</accession>
<gene>
    <name evidence="1" type="ORF">CUN67_26285</name>
</gene>
<organism evidence="1 2">
    <name type="scientific">Pantoea cypripedii</name>
    <name type="common">Pectobacterium cypripedii</name>
    <name type="synonym">Erwinia cypripedii</name>
    <dbReference type="NCBI Taxonomy" id="55209"/>
    <lineage>
        <taxon>Bacteria</taxon>
        <taxon>Pseudomonadati</taxon>
        <taxon>Pseudomonadota</taxon>
        <taxon>Gammaproteobacteria</taxon>
        <taxon>Enterobacterales</taxon>
        <taxon>Erwiniaceae</taxon>
        <taxon>Pantoea</taxon>
    </lineage>
</organism>
<dbReference type="AlphaFoldDB" id="A0A6B9G9E7"/>
<dbReference type="RefSeq" id="WP_208718368.1">
    <property type="nucleotide sequence ID" value="NZ_CP024770.1"/>
</dbReference>
<dbReference type="EMBL" id="CP024770">
    <property type="protein sequence ID" value="QGY32483.1"/>
    <property type="molecule type" value="Genomic_DNA"/>
</dbReference>
<dbReference type="Proteomes" id="UP000502005">
    <property type="component" value="Plasmid pNE1B"/>
</dbReference>
<evidence type="ECO:0000313" key="2">
    <source>
        <dbReference type="Proteomes" id="UP000502005"/>
    </source>
</evidence>
<name>A0A6B9G9E7_PANCY</name>
<keyword evidence="1" id="KW-0614">Plasmid</keyword>
<geneLocation type="plasmid" evidence="2">
    <name>pne1b</name>
</geneLocation>